<dbReference type="SMART" id="SM00054">
    <property type="entry name" value="EFh"/>
    <property type="match status" value="4"/>
</dbReference>
<reference evidence="5" key="1">
    <citation type="submission" date="2014-12" db="EMBL/GenBank/DDBJ databases">
        <title>Draft genome of the oleaginous, mixotrophic haptophyte, Chrysochromulina tobin.</title>
        <authorList>
            <person name="Hovde B.T."/>
            <person name="Starkenburg S.R."/>
            <person name="Cattolico R.A."/>
        </authorList>
    </citation>
    <scope>NUCLEOTIDE SEQUENCE</scope>
    <source>
        <strain evidence="5">CCMP291</strain>
    </source>
</reference>
<dbReference type="Gene3D" id="1.10.238.10">
    <property type="entry name" value="EF-hand"/>
    <property type="match status" value="2"/>
</dbReference>
<evidence type="ECO:0000313" key="7">
    <source>
        <dbReference type="Proteomes" id="UP000037460"/>
    </source>
</evidence>
<dbReference type="InterPro" id="IPR018247">
    <property type="entry name" value="EF_Hand_1_Ca_BS"/>
</dbReference>
<dbReference type="OrthoDB" id="120976at2759"/>
<dbReference type="PANTHER" id="PTHR23050">
    <property type="entry name" value="CALCIUM BINDING PROTEIN"/>
    <property type="match status" value="1"/>
</dbReference>
<proteinExistence type="predicted"/>
<sequence length="478" mass="47202">MKQASEKILAATVGGAKVVGTAVVDGTKAVGTGLENGATFVDQKIVAPTGKAIGTGLDVTFKTLGVAAGFQAVFGEGIDKSDAGLEAAFEKVDTDKSGKLSAAEMKAYILSMYPKGLEDQVIDEMMAAADTDGDGEIDLSEFKVIMRAGPKKSDGAIGGAVDAGVGATVGGVKAVGDGAAVVGTATFDGAKAGVSAVSSAVVDGAKAVATGLENGATFIDEKIVVPAAKAIGDGVKATGKFVRHASNATGVTAGLQAVFGENIDKSDEGLEAAFAKVDTDEDGKINTAEMKAYILSLYSKGYPDGLDDQKIGEMIAAADTNKDGKMSIDEFKVIMRAGPKQSDGAIGGAVDASIAATVGGVKATGDGAAYVGTATLDGAKAVGTATINGAVYVGTAVVDGANNGATFIDEKIVTPICNLVGDGVKVVGDSVVNGAKAVGDKVGDGVKAAGSLVSPPGSPKPAGQHNNGDVEPKPPKTP</sequence>
<feature type="region of interest" description="Disordered" evidence="3">
    <location>
        <begin position="441"/>
        <end position="478"/>
    </location>
</feature>
<dbReference type="SUPFAM" id="SSF47473">
    <property type="entry name" value="EF-hand"/>
    <property type="match status" value="1"/>
</dbReference>
<organism evidence="5 7">
    <name type="scientific">Chrysochromulina tobinii</name>
    <dbReference type="NCBI Taxonomy" id="1460289"/>
    <lineage>
        <taxon>Eukaryota</taxon>
        <taxon>Haptista</taxon>
        <taxon>Haptophyta</taxon>
        <taxon>Prymnesiophyceae</taxon>
        <taxon>Prymnesiales</taxon>
        <taxon>Chrysochromulinaceae</taxon>
        <taxon>Chrysochromulina</taxon>
    </lineage>
</organism>
<dbReference type="GO" id="GO:0005509">
    <property type="term" value="F:calcium ion binding"/>
    <property type="evidence" value="ECO:0007669"/>
    <property type="project" value="InterPro"/>
</dbReference>
<comment type="caution">
    <text evidence="5">The sequence shown here is derived from an EMBL/GenBank/DDBJ whole genome shotgun (WGS) entry which is preliminary data.</text>
</comment>
<keyword evidence="2" id="KW-0106">Calcium</keyword>
<dbReference type="PROSITE" id="PS50222">
    <property type="entry name" value="EF_HAND_2"/>
    <property type="match status" value="4"/>
</dbReference>
<name>A0A0M0J4D3_9EUKA</name>
<feature type="domain" description="EF-hand" evidence="4">
    <location>
        <begin position="265"/>
        <end position="300"/>
    </location>
</feature>
<dbReference type="Proteomes" id="UP000037460">
    <property type="component" value="Unassembled WGS sequence"/>
</dbReference>
<feature type="domain" description="EF-hand" evidence="4">
    <location>
        <begin position="80"/>
        <end position="115"/>
    </location>
</feature>
<dbReference type="PROSITE" id="PS00018">
    <property type="entry name" value="EF_HAND_1"/>
    <property type="match status" value="4"/>
</dbReference>
<dbReference type="InterPro" id="IPR050145">
    <property type="entry name" value="Centrin_CML-like"/>
</dbReference>
<evidence type="ECO:0000256" key="3">
    <source>
        <dbReference type="SAM" id="MobiDB-lite"/>
    </source>
</evidence>
<dbReference type="EMBL" id="JWZX01000941">
    <property type="protein sequence ID" value="KOO35223.1"/>
    <property type="molecule type" value="Genomic_DNA"/>
</dbReference>
<feature type="domain" description="EF-hand" evidence="4">
    <location>
        <begin position="117"/>
        <end position="152"/>
    </location>
</feature>
<dbReference type="InterPro" id="IPR002048">
    <property type="entry name" value="EF_hand_dom"/>
</dbReference>
<evidence type="ECO:0000313" key="6">
    <source>
        <dbReference type="EMBL" id="KOO35223.1"/>
    </source>
</evidence>
<dbReference type="Gene3D" id="1.10.287.700">
    <property type="entry name" value="Helix hairpin bin"/>
    <property type="match status" value="1"/>
</dbReference>
<keyword evidence="1" id="KW-0677">Repeat</keyword>
<evidence type="ECO:0000256" key="2">
    <source>
        <dbReference type="ARBA" id="ARBA00022837"/>
    </source>
</evidence>
<gene>
    <name evidence="5" type="ORF">Ctob_001421</name>
    <name evidence="6" type="ORF">Ctob_015598</name>
</gene>
<protein>
    <submittedName>
        <fullName evidence="5">Calmodulin-like protein 1</fullName>
    </submittedName>
</protein>
<dbReference type="CDD" id="cd00051">
    <property type="entry name" value="EFh"/>
    <property type="match status" value="2"/>
</dbReference>
<evidence type="ECO:0000313" key="5">
    <source>
        <dbReference type="EMBL" id="KOO21093.1"/>
    </source>
</evidence>
<dbReference type="EMBL" id="JWZX01003390">
    <property type="protein sequence ID" value="KOO21093.1"/>
    <property type="molecule type" value="Genomic_DNA"/>
</dbReference>
<dbReference type="InterPro" id="IPR011992">
    <property type="entry name" value="EF-hand-dom_pair"/>
</dbReference>
<feature type="compositionally biased region" description="Basic and acidic residues" evidence="3">
    <location>
        <begin position="468"/>
        <end position="478"/>
    </location>
</feature>
<accession>A0A0M0J4D3</accession>
<dbReference type="AlphaFoldDB" id="A0A0M0J4D3"/>
<feature type="domain" description="EF-hand" evidence="4">
    <location>
        <begin position="306"/>
        <end position="341"/>
    </location>
</feature>
<reference evidence="7" key="2">
    <citation type="journal article" date="2015" name="PLoS Genet.">
        <title>Genome Sequence and Transcriptome Analyses of Chrysochromulina tobin: Metabolic Tools for Enhanced Algal Fitness in the Prominent Order Prymnesiales (Haptophyceae).</title>
        <authorList>
            <person name="Hovde B.T."/>
            <person name="Deodato C.R."/>
            <person name="Hunsperger H.M."/>
            <person name="Ryken S.A."/>
            <person name="Yost W."/>
            <person name="Jha R.K."/>
            <person name="Patterson J."/>
            <person name="Monnat R.J. Jr."/>
            <person name="Barlow S.B."/>
            <person name="Starkenburg S.R."/>
            <person name="Cattolico R.A."/>
        </authorList>
    </citation>
    <scope>NUCLEOTIDE SEQUENCE</scope>
    <source>
        <strain evidence="7">CCMP291</strain>
    </source>
</reference>
<keyword evidence="7" id="KW-1185">Reference proteome</keyword>
<evidence type="ECO:0000256" key="1">
    <source>
        <dbReference type="ARBA" id="ARBA00022737"/>
    </source>
</evidence>
<evidence type="ECO:0000259" key="4">
    <source>
        <dbReference type="PROSITE" id="PS50222"/>
    </source>
</evidence>
<dbReference type="Pfam" id="PF13499">
    <property type="entry name" value="EF-hand_7"/>
    <property type="match status" value="2"/>
</dbReference>